<feature type="region of interest" description="Disordered" evidence="1">
    <location>
        <begin position="119"/>
        <end position="139"/>
    </location>
</feature>
<evidence type="ECO:0000256" key="1">
    <source>
        <dbReference type="SAM" id="MobiDB-lite"/>
    </source>
</evidence>
<evidence type="ECO:0000313" key="3">
    <source>
        <dbReference type="EMBL" id="OIN60988.1"/>
    </source>
</evidence>
<keyword evidence="4" id="KW-1185">Reference proteome</keyword>
<dbReference type="OrthoDB" id="9796110at2"/>
<sequence length="139" mass="15551">MNYTKETTEQYALVRLDESEIAGDIAASLETLSRGFFRDGYSNIIFDLASVKTIAADGVMVIRKVNRQCTNEQGLLVLVTKDEDMIEFLDSSRIPDLTILPTVEEAIDAVFMNELENDFRGEDDDEYDGGFGGGRESDY</sequence>
<reference evidence="3 4" key="1">
    <citation type="submission" date="2016-10" db="EMBL/GenBank/DDBJ databases">
        <title>Arsenicibacter rosenii gen. nov., sp. nov., an efficient arsenic-methylating bacterium isolated from an arsenic-contaminated paddy soil.</title>
        <authorList>
            <person name="Huang K."/>
        </authorList>
    </citation>
    <scope>NUCLEOTIDE SEQUENCE [LARGE SCALE GENOMIC DNA]</scope>
    <source>
        <strain evidence="3 4">SM-1</strain>
    </source>
</reference>
<comment type="caution">
    <text evidence="3">The sequence shown here is derived from an EMBL/GenBank/DDBJ whole genome shotgun (WGS) entry which is preliminary data.</text>
</comment>
<protein>
    <submittedName>
        <fullName evidence="3">Anti-anti-sigma factor</fullName>
    </submittedName>
</protein>
<dbReference type="AlphaFoldDB" id="A0A1S2VSU8"/>
<dbReference type="Gene3D" id="3.30.750.24">
    <property type="entry name" value="STAS domain"/>
    <property type="match status" value="1"/>
</dbReference>
<evidence type="ECO:0000259" key="2">
    <source>
        <dbReference type="Pfam" id="PF01740"/>
    </source>
</evidence>
<dbReference type="Proteomes" id="UP000181790">
    <property type="component" value="Unassembled WGS sequence"/>
</dbReference>
<feature type="domain" description="STAS" evidence="2">
    <location>
        <begin position="5"/>
        <end position="106"/>
    </location>
</feature>
<dbReference type="SUPFAM" id="SSF52091">
    <property type="entry name" value="SpoIIaa-like"/>
    <property type="match status" value="1"/>
</dbReference>
<organism evidence="3 4">
    <name type="scientific">Arsenicibacter rosenii</name>
    <dbReference type="NCBI Taxonomy" id="1750698"/>
    <lineage>
        <taxon>Bacteria</taxon>
        <taxon>Pseudomonadati</taxon>
        <taxon>Bacteroidota</taxon>
        <taxon>Cytophagia</taxon>
        <taxon>Cytophagales</taxon>
        <taxon>Spirosomataceae</taxon>
        <taxon>Arsenicibacter</taxon>
    </lineage>
</organism>
<dbReference type="Pfam" id="PF01740">
    <property type="entry name" value="STAS"/>
    <property type="match status" value="1"/>
</dbReference>
<dbReference type="InterPro" id="IPR036513">
    <property type="entry name" value="STAS_dom_sf"/>
</dbReference>
<name>A0A1S2VSU8_9BACT</name>
<dbReference type="RefSeq" id="WP_071501493.1">
    <property type="nucleotide sequence ID" value="NZ_MORL01000001.1"/>
</dbReference>
<accession>A0A1S2VSU8</accession>
<feature type="compositionally biased region" description="Gly residues" evidence="1">
    <location>
        <begin position="129"/>
        <end position="139"/>
    </location>
</feature>
<gene>
    <name evidence="3" type="ORF">BLX24_02585</name>
</gene>
<evidence type="ECO:0000313" key="4">
    <source>
        <dbReference type="Proteomes" id="UP000181790"/>
    </source>
</evidence>
<dbReference type="EMBL" id="MORL01000001">
    <property type="protein sequence ID" value="OIN60988.1"/>
    <property type="molecule type" value="Genomic_DNA"/>
</dbReference>
<proteinExistence type="predicted"/>
<dbReference type="InterPro" id="IPR002645">
    <property type="entry name" value="STAS_dom"/>
</dbReference>